<sequence>MYMSNSIQWSEGDRLTSIIGVKHVRCCERYLGLPSLNCRNKWQLFYNIKDHVWTKINGWKGKLMSIGGKNKFYGSWQKICVPKDECGLGFLDPKTFNLALIAKQCLRCLKNSLSLADRLLKNCYFPKESFLNASPKSKGSLIWQGLLWRRGIINMGSWWRIGSGNSVRICSDQWIPRPLTFKFISSHLLDDNATVDSLKFDLVKNGYSVGRCLPAYPSSFGLNCSTSWNQLVHNLEVNGFDNVDMWASNFLEKWNSAQHIDNPYLLDHELVVKWIHSKDGVWNINTYATTCYQNQTLGLGIIIPNKSEVFKVVASLNIQAMFTPRVAEAMAVWQATTVTSSLQDPINQQCLIDQRILIDGSRSDNVSFVPVEGTSSIPVISVTIAVPTAQQGLTDITSYAASVVVVSEPKFRL</sequence>
<evidence type="ECO:0000313" key="2">
    <source>
        <dbReference type="Proteomes" id="UP001281410"/>
    </source>
</evidence>
<dbReference type="EMBL" id="JANJYJ010000006">
    <property type="protein sequence ID" value="KAK3205174.1"/>
    <property type="molecule type" value="Genomic_DNA"/>
</dbReference>
<comment type="caution">
    <text evidence="1">The sequence shown here is derived from an EMBL/GenBank/DDBJ whole genome shotgun (WGS) entry which is preliminary data.</text>
</comment>
<name>A0AAE0A7L4_9ROSI</name>
<evidence type="ECO:0000313" key="1">
    <source>
        <dbReference type="EMBL" id="KAK3205174.1"/>
    </source>
</evidence>
<gene>
    <name evidence="1" type="ORF">Dsin_019220</name>
</gene>
<keyword evidence="2" id="KW-1185">Reference proteome</keyword>
<protein>
    <recommendedName>
        <fullName evidence="3">RNase H type-1 domain-containing protein</fullName>
    </recommendedName>
</protein>
<organism evidence="1 2">
    <name type="scientific">Dipteronia sinensis</name>
    <dbReference type="NCBI Taxonomy" id="43782"/>
    <lineage>
        <taxon>Eukaryota</taxon>
        <taxon>Viridiplantae</taxon>
        <taxon>Streptophyta</taxon>
        <taxon>Embryophyta</taxon>
        <taxon>Tracheophyta</taxon>
        <taxon>Spermatophyta</taxon>
        <taxon>Magnoliopsida</taxon>
        <taxon>eudicotyledons</taxon>
        <taxon>Gunneridae</taxon>
        <taxon>Pentapetalae</taxon>
        <taxon>rosids</taxon>
        <taxon>malvids</taxon>
        <taxon>Sapindales</taxon>
        <taxon>Sapindaceae</taxon>
        <taxon>Hippocastanoideae</taxon>
        <taxon>Acereae</taxon>
        <taxon>Dipteronia</taxon>
    </lineage>
</organism>
<dbReference type="Proteomes" id="UP001281410">
    <property type="component" value="Unassembled WGS sequence"/>
</dbReference>
<accession>A0AAE0A7L4</accession>
<reference evidence="1" key="1">
    <citation type="journal article" date="2023" name="Plant J.">
        <title>Genome sequences and population genomics provide insights into the demographic history, inbreeding, and mutation load of two 'living fossil' tree species of Dipteronia.</title>
        <authorList>
            <person name="Feng Y."/>
            <person name="Comes H.P."/>
            <person name="Chen J."/>
            <person name="Zhu S."/>
            <person name="Lu R."/>
            <person name="Zhang X."/>
            <person name="Li P."/>
            <person name="Qiu J."/>
            <person name="Olsen K.M."/>
            <person name="Qiu Y."/>
        </authorList>
    </citation>
    <scope>NUCLEOTIDE SEQUENCE</scope>
    <source>
        <strain evidence="1">NBL</strain>
    </source>
</reference>
<dbReference type="AlphaFoldDB" id="A0AAE0A7L4"/>
<evidence type="ECO:0008006" key="3">
    <source>
        <dbReference type="Google" id="ProtNLM"/>
    </source>
</evidence>
<proteinExistence type="predicted"/>